<name>A0A4Z2F8T3_9TELE</name>
<protein>
    <submittedName>
        <fullName evidence="2">Uncharacterized protein</fullName>
    </submittedName>
</protein>
<sequence length="110" mass="12319">MPVSPVAHSLVSPRLLKFPHVSSAMSCVLLEALQRNVHYFPVLCPESCIWVHPNTPVTRRFSFNWILYNLEPLFSFYKTCNLNASVCVCVCVCVCVGCILSILKSCAKNL</sequence>
<proteinExistence type="predicted"/>
<keyword evidence="1" id="KW-1133">Transmembrane helix</keyword>
<gene>
    <name evidence="2" type="ORF">EYF80_052186</name>
</gene>
<keyword evidence="3" id="KW-1185">Reference proteome</keyword>
<evidence type="ECO:0000313" key="3">
    <source>
        <dbReference type="Proteomes" id="UP000314294"/>
    </source>
</evidence>
<organism evidence="2 3">
    <name type="scientific">Liparis tanakae</name>
    <name type="common">Tanaka's snailfish</name>
    <dbReference type="NCBI Taxonomy" id="230148"/>
    <lineage>
        <taxon>Eukaryota</taxon>
        <taxon>Metazoa</taxon>
        <taxon>Chordata</taxon>
        <taxon>Craniata</taxon>
        <taxon>Vertebrata</taxon>
        <taxon>Euteleostomi</taxon>
        <taxon>Actinopterygii</taxon>
        <taxon>Neopterygii</taxon>
        <taxon>Teleostei</taxon>
        <taxon>Neoteleostei</taxon>
        <taxon>Acanthomorphata</taxon>
        <taxon>Eupercaria</taxon>
        <taxon>Perciformes</taxon>
        <taxon>Cottioidei</taxon>
        <taxon>Cottales</taxon>
        <taxon>Liparidae</taxon>
        <taxon>Liparis</taxon>
    </lineage>
</organism>
<accession>A0A4Z2F8T3</accession>
<keyword evidence="1" id="KW-0472">Membrane</keyword>
<evidence type="ECO:0000313" key="2">
    <source>
        <dbReference type="EMBL" id="TNN37649.1"/>
    </source>
</evidence>
<dbReference type="Proteomes" id="UP000314294">
    <property type="component" value="Unassembled WGS sequence"/>
</dbReference>
<dbReference type="AlphaFoldDB" id="A0A4Z2F8T3"/>
<evidence type="ECO:0000256" key="1">
    <source>
        <dbReference type="SAM" id="Phobius"/>
    </source>
</evidence>
<comment type="caution">
    <text evidence="2">The sequence shown here is derived from an EMBL/GenBank/DDBJ whole genome shotgun (WGS) entry which is preliminary data.</text>
</comment>
<reference evidence="2 3" key="1">
    <citation type="submission" date="2019-03" db="EMBL/GenBank/DDBJ databases">
        <title>First draft genome of Liparis tanakae, snailfish: a comprehensive survey of snailfish specific genes.</title>
        <authorList>
            <person name="Kim W."/>
            <person name="Song I."/>
            <person name="Jeong J.-H."/>
            <person name="Kim D."/>
            <person name="Kim S."/>
            <person name="Ryu S."/>
            <person name="Song J.Y."/>
            <person name="Lee S.K."/>
        </authorList>
    </citation>
    <scope>NUCLEOTIDE SEQUENCE [LARGE SCALE GENOMIC DNA]</scope>
    <source>
        <tissue evidence="2">Muscle</tissue>
    </source>
</reference>
<feature type="transmembrane region" description="Helical" evidence="1">
    <location>
        <begin position="82"/>
        <end position="103"/>
    </location>
</feature>
<dbReference type="EMBL" id="SRLO01001461">
    <property type="protein sequence ID" value="TNN37649.1"/>
    <property type="molecule type" value="Genomic_DNA"/>
</dbReference>
<keyword evidence="1" id="KW-0812">Transmembrane</keyword>